<reference evidence="2 3" key="1">
    <citation type="submission" date="2018-12" db="EMBL/GenBank/DDBJ databases">
        <authorList>
            <person name="Rimple P.A."/>
            <person name="Stoner T.H."/>
            <person name="Garlena R.A."/>
            <person name="Russell D.A."/>
            <person name="Pope W.H."/>
            <person name="Jacobs-Sera D."/>
            <person name="Hatfull G.F."/>
        </authorList>
    </citation>
    <scope>NUCLEOTIDE SEQUENCE [LARGE SCALE GENOMIC DNA]</scope>
</reference>
<dbReference type="EMBL" id="MK279899">
    <property type="protein sequence ID" value="AZS11734.1"/>
    <property type="molecule type" value="Genomic_DNA"/>
</dbReference>
<accession>A0A3S9UN22</accession>
<name>A0A3S9UN22_9CAUD</name>
<proteinExistence type="predicted"/>
<evidence type="ECO:0000313" key="2">
    <source>
        <dbReference type="EMBL" id="AZS11734.1"/>
    </source>
</evidence>
<dbReference type="KEGG" id="vg:55009940"/>
<evidence type="ECO:0000313" key="3">
    <source>
        <dbReference type="Proteomes" id="UP000287918"/>
    </source>
</evidence>
<keyword evidence="3" id="KW-1185">Reference proteome</keyword>
<dbReference type="GeneID" id="55009940"/>
<organism evidence="2 3">
    <name type="scientific">Arthrobacter phage Maja</name>
    <dbReference type="NCBI Taxonomy" id="2499009"/>
    <lineage>
        <taxon>Viruses</taxon>
        <taxon>Duplodnaviria</taxon>
        <taxon>Heunggongvirae</taxon>
        <taxon>Uroviricota</taxon>
        <taxon>Caudoviricetes</taxon>
        <taxon>Majavirus</taxon>
        <taxon>Majavirus maja</taxon>
    </lineage>
</organism>
<sequence length="153" mass="16563">MSNDLPRSLYFGAEDWLAAKPGITDQDLAHVRNQRHQLVGHVTHKAEKLLAAVRTLRDFDTTGNASAALDHIEAIRDDLQKLTTNLVTDVEDAEARYDQHSTPETPAVAVEPTPQAPAAAGTKPTPLTVAQGVESIINSALDAAERNRRVGVR</sequence>
<gene>
    <name evidence="2" type="primary">36</name>
    <name evidence="2" type="ORF">PBI_MAJA_36</name>
</gene>
<feature type="region of interest" description="Disordered" evidence="1">
    <location>
        <begin position="94"/>
        <end position="125"/>
    </location>
</feature>
<evidence type="ECO:0000256" key="1">
    <source>
        <dbReference type="SAM" id="MobiDB-lite"/>
    </source>
</evidence>
<dbReference type="Proteomes" id="UP000287918">
    <property type="component" value="Segment"/>
</dbReference>
<dbReference type="RefSeq" id="YP_009818596.1">
    <property type="nucleotide sequence ID" value="NC_048140.1"/>
</dbReference>
<protein>
    <submittedName>
        <fullName evidence="2">Uncharacterized protein</fullName>
    </submittedName>
</protein>